<reference evidence="1 2" key="1">
    <citation type="journal article" date="2012" name="BMC Genomics">
        <title>Comparative genomics of the white-rot fungi, Phanerochaete carnosa and P. chrysosporium, to elucidate the genetic basis of the distinct wood types they colonize.</title>
        <authorList>
            <person name="Suzuki H."/>
            <person name="MacDonald J."/>
            <person name="Syed K."/>
            <person name="Salamov A."/>
            <person name="Hori C."/>
            <person name="Aerts A."/>
            <person name="Henrissat B."/>
            <person name="Wiebenga A."/>
            <person name="vanKuyk P.A."/>
            <person name="Barry K."/>
            <person name="Lindquist E."/>
            <person name="LaButti K."/>
            <person name="Lapidus A."/>
            <person name="Lucas S."/>
            <person name="Coutinho P."/>
            <person name="Gong Y."/>
            <person name="Samejima M."/>
            <person name="Mahadevan R."/>
            <person name="Abou-Zaid M."/>
            <person name="de Vries R.P."/>
            <person name="Igarashi K."/>
            <person name="Yadav J.S."/>
            <person name="Grigoriev I.V."/>
            <person name="Master E.R."/>
        </authorList>
    </citation>
    <scope>NUCLEOTIDE SEQUENCE [LARGE SCALE GENOMIC DNA]</scope>
    <source>
        <strain evidence="1 2">HHB-10118-sp</strain>
    </source>
</reference>
<dbReference type="Proteomes" id="UP000008370">
    <property type="component" value="Unassembled WGS sequence"/>
</dbReference>
<organism evidence="1 2">
    <name type="scientific">Phanerochaete carnosa (strain HHB-10118-sp)</name>
    <name type="common">White-rot fungus</name>
    <name type="synonym">Peniophora carnosa</name>
    <dbReference type="NCBI Taxonomy" id="650164"/>
    <lineage>
        <taxon>Eukaryota</taxon>
        <taxon>Fungi</taxon>
        <taxon>Dikarya</taxon>
        <taxon>Basidiomycota</taxon>
        <taxon>Agaricomycotina</taxon>
        <taxon>Agaricomycetes</taxon>
        <taxon>Polyporales</taxon>
        <taxon>Phanerochaetaceae</taxon>
        <taxon>Phanerochaete</taxon>
    </lineage>
</organism>
<evidence type="ECO:0000313" key="1">
    <source>
        <dbReference type="EMBL" id="EKM56506.1"/>
    </source>
</evidence>
<gene>
    <name evidence="1" type="ORF">PHACADRAFT_183158</name>
</gene>
<dbReference type="GeneID" id="18910128"/>
<dbReference type="AlphaFoldDB" id="K5V1X0"/>
<name>K5V1X0_PHACS</name>
<accession>K5V1X0</accession>
<protein>
    <submittedName>
        <fullName evidence="1">Uncharacterized protein</fullName>
    </submittedName>
</protein>
<sequence length="156" mass="17250">MSDVSPPSPCTPKITPLAHSHVRLYKIVLPGSPALFKLSTVSAAVGSKNLAFKRADYARQASTEMDVRIAQVELSVMQNYIGGKNMTDAEVKDVKGFRKLAIVTTSKNVRKLEKTYYNAIASLSFHFLHPLAYLSTSAMPVTLLQLWWQGQARNPN</sequence>
<proteinExistence type="predicted"/>
<dbReference type="KEGG" id="pco:PHACADRAFT_183158"/>
<evidence type="ECO:0000313" key="2">
    <source>
        <dbReference type="Proteomes" id="UP000008370"/>
    </source>
</evidence>
<dbReference type="HOGENOM" id="CLU_1687276_0_0_1"/>
<dbReference type="InParanoid" id="K5V1X0"/>
<dbReference type="EMBL" id="JH930471">
    <property type="protein sequence ID" value="EKM56506.1"/>
    <property type="molecule type" value="Genomic_DNA"/>
</dbReference>
<dbReference type="RefSeq" id="XP_007394353.1">
    <property type="nucleotide sequence ID" value="XM_007394291.1"/>
</dbReference>
<keyword evidence="2" id="KW-1185">Reference proteome</keyword>